<proteinExistence type="predicted"/>
<keyword evidence="3" id="KW-1185">Reference proteome</keyword>
<evidence type="ECO:0000313" key="2">
    <source>
        <dbReference type="EMBL" id="CAF0848099.1"/>
    </source>
</evidence>
<accession>A0A813VTX4</accession>
<dbReference type="Proteomes" id="UP000663832">
    <property type="component" value="Unassembled WGS sequence"/>
</dbReference>
<feature type="region of interest" description="Disordered" evidence="1">
    <location>
        <begin position="239"/>
        <end position="259"/>
    </location>
</feature>
<evidence type="ECO:0000256" key="1">
    <source>
        <dbReference type="SAM" id="MobiDB-lite"/>
    </source>
</evidence>
<gene>
    <name evidence="2" type="ORF">QVE165_LOCUS6686</name>
</gene>
<dbReference type="AlphaFoldDB" id="A0A813VTX4"/>
<comment type="caution">
    <text evidence="2">The sequence shown here is derived from an EMBL/GenBank/DDBJ whole genome shotgun (WGS) entry which is preliminary data.</text>
</comment>
<dbReference type="OrthoDB" id="9992033at2759"/>
<evidence type="ECO:0000313" key="3">
    <source>
        <dbReference type="Proteomes" id="UP000663832"/>
    </source>
</evidence>
<organism evidence="2 3">
    <name type="scientific">Adineta steineri</name>
    <dbReference type="NCBI Taxonomy" id="433720"/>
    <lineage>
        <taxon>Eukaryota</taxon>
        <taxon>Metazoa</taxon>
        <taxon>Spiralia</taxon>
        <taxon>Gnathifera</taxon>
        <taxon>Rotifera</taxon>
        <taxon>Eurotatoria</taxon>
        <taxon>Bdelloidea</taxon>
        <taxon>Adinetida</taxon>
        <taxon>Adinetidae</taxon>
        <taxon>Adineta</taxon>
    </lineage>
</organism>
<sequence length="259" mass="29775">MTELGRHGYNHMIVWLDENIASPDHYHDFKKVFATTTNPESKLQESLVDVDINNLIHDDVTRRDTSFLNVPFPFILFDSIDPCLAFLQKNAGEKRIFFMTSGDLGQHIVPAILNNHRSIFQDKNGNLYEDSIYIFCADMTAHIEWARQFLDFCCIKIITDDRQMLARLTRDIAKYLSSKGEEELSNNNLSAITLALQYFSWAHNLYQQADKVRPGYPSNDSKNPINILKPLIAKAEQKLRELQANSNDDDDGEQMSVEN</sequence>
<protein>
    <submittedName>
        <fullName evidence="2">Uncharacterized protein</fullName>
    </submittedName>
</protein>
<reference evidence="2" key="1">
    <citation type="submission" date="2021-02" db="EMBL/GenBank/DDBJ databases">
        <authorList>
            <person name="Nowell W R."/>
        </authorList>
    </citation>
    <scope>NUCLEOTIDE SEQUENCE</scope>
</reference>
<name>A0A813VTX4_9BILA</name>
<dbReference type="EMBL" id="CAJNOM010000028">
    <property type="protein sequence ID" value="CAF0848099.1"/>
    <property type="molecule type" value="Genomic_DNA"/>
</dbReference>